<evidence type="ECO:0000259" key="5">
    <source>
        <dbReference type="PROSITE" id="PS50931"/>
    </source>
</evidence>
<keyword evidence="4" id="KW-0804">Transcription</keyword>
<protein>
    <recommendedName>
        <fullName evidence="5">HTH lysR-type domain-containing protein</fullName>
    </recommendedName>
</protein>
<accession>A0A2K9MLC4</accession>
<keyword evidence="3" id="KW-0238">DNA-binding</keyword>
<dbReference type="Pfam" id="PF03466">
    <property type="entry name" value="LysR_substrate"/>
    <property type="match status" value="1"/>
</dbReference>
<dbReference type="GO" id="GO:0043565">
    <property type="term" value="F:sequence-specific DNA binding"/>
    <property type="evidence" value="ECO:0007669"/>
    <property type="project" value="TreeGrafter"/>
</dbReference>
<dbReference type="InterPro" id="IPR036390">
    <property type="entry name" value="WH_DNA-bd_sf"/>
</dbReference>
<dbReference type="PANTHER" id="PTHR30537:SF74">
    <property type="entry name" value="HTH-TYPE TRANSCRIPTIONAL REGULATOR TRPI"/>
    <property type="match status" value="1"/>
</dbReference>
<sequence length="306" mass="33402">MGIMSPIRRLPSLNALRVLEAIHQAGSITAAARHLRISHSAVSHQVKILEAWATDPLFFSKGRVTMLTDAGKSLAGVTHEAFDAIRHEIDRLPLRGLRSVSLACLPLVATHWLMPRIAGFNAKHPEINLHLSLSQTDRPVTPRPDIEIQFARRNQLTGQDIALLPGDAIPVCSPALLGGRCPDELLASGPLLFDEDLRMWSQWHELTGHPARSASGSGLMLEGSVLLQGAAIAGLGIALCRRCFLERDLAEGRLVALSDQAIDDDWCYFLRCQADKRHLPEIEVVLTALVDASAASRHARAAQFTE</sequence>
<proteinExistence type="inferred from homology"/>
<dbReference type="KEGG" id="paru:CYR75_15845"/>
<keyword evidence="2" id="KW-0805">Transcription regulation</keyword>
<evidence type="ECO:0000256" key="2">
    <source>
        <dbReference type="ARBA" id="ARBA00023015"/>
    </source>
</evidence>
<keyword evidence="7" id="KW-1185">Reference proteome</keyword>
<dbReference type="InterPro" id="IPR036388">
    <property type="entry name" value="WH-like_DNA-bd_sf"/>
</dbReference>
<name>A0A2K9MLC4_9RHOB</name>
<geneLocation type="plasmid" evidence="7">
    <name>pcba4604-02</name>
</geneLocation>
<dbReference type="GO" id="GO:0006351">
    <property type="term" value="P:DNA-templated transcription"/>
    <property type="evidence" value="ECO:0007669"/>
    <property type="project" value="TreeGrafter"/>
</dbReference>
<dbReference type="AlphaFoldDB" id="A0A2K9MLC4"/>
<evidence type="ECO:0000313" key="7">
    <source>
        <dbReference type="Proteomes" id="UP000234882"/>
    </source>
</evidence>
<keyword evidence="6" id="KW-0614">Plasmid</keyword>
<dbReference type="EMBL" id="CP025585">
    <property type="protein sequence ID" value="AUM75886.1"/>
    <property type="molecule type" value="Genomic_DNA"/>
</dbReference>
<organism evidence="6 7">
    <name type="scientific">Paracoccus jeotgali</name>
    <dbReference type="NCBI Taxonomy" id="2065379"/>
    <lineage>
        <taxon>Bacteria</taxon>
        <taxon>Pseudomonadati</taxon>
        <taxon>Pseudomonadota</taxon>
        <taxon>Alphaproteobacteria</taxon>
        <taxon>Rhodobacterales</taxon>
        <taxon>Paracoccaceae</taxon>
        <taxon>Paracoccus</taxon>
    </lineage>
</organism>
<feature type="domain" description="HTH lysR-type" evidence="5">
    <location>
        <begin position="11"/>
        <end position="68"/>
    </location>
</feature>
<dbReference type="GO" id="GO:0003700">
    <property type="term" value="F:DNA-binding transcription factor activity"/>
    <property type="evidence" value="ECO:0007669"/>
    <property type="project" value="InterPro"/>
</dbReference>
<dbReference type="Gene3D" id="3.40.190.10">
    <property type="entry name" value="Periplasmic binding protein-like II"/>
    <property type="match status" value="2"/>
</dbReference>
<dbReference type="Proteomes" id="UP000234882">
    <property type="component" value="Plasmid pCBA4604-02"/>
</dbReference>
<evidence type="ECO:0000256" key="4">
    <source>
        <dbReference type="ARBA" id="ARBA00023163"/>
    </source>
</evidence>
<evidence type="ECO:0000256" key="1">
    <source>
        <dbReference type="ARBA" id="ARBA00009437"/>
    </source>
</evidence>
<comment type="similarity">
    <text evidence="1">Belongs to the LysR transcriptional regulatory family.</text>
</comment>
<dbReference type="InterPro" id="IPR000847">
    <property type="entry name" value="LysR_HTH_N"/>
</dbReference>
<dbReference type="InterPro" id="IPR005119">
    <property type="entry name" value="LysR_subst-bd"/>
</dbReference>
<dbReference type="SUPFAM" id="SSF53850">
    <property type="entry name" value="Periplasmic binding protein-like II"/>
    <property type="match status" value="1"/>
</dbReference>
<dbReference type="Pfam" id="PF00126">
    <property type="entry name" value="HTH_1"/>
    <property type="match status" value="1"/>
</dbReference>
<evidence type="ECO:0000256" key="3">
    <source>
        <dbReference type="ARBA" id="ARBA00023125"/>
    </source>
</evidence>
<dbReference type="Gene3D" id="1.10.10.10">
    <property type="entry name" value="Winged helix-like DNA-binding domain superfamily/Winged helix DNA-binding domain"/>
    <property type="match status" value="1"/>
</dbReference>
<evidence type="ECO:0000313" key="6">
    <source>
        <dbReference type="EMBL" id="AUM75886.1"/>
    </source>
</evidence>
<dbReference type="OrthoDB" id="9813056at2"/>
<dbReference type="PROSITE" id="PS50931">
    <property type="entry name" value="HTH_LYSR"/>
    <property type="match status" value="1"/>
</dbReference>
<dbReference type="InterPro" id="IPR058163">
    <property type="entry name" value="LysR-type_TF_proteobact-type"/>
</dbReference>
<dbReference type="SUPFAM" id="SSF46785">
    <property type="entry name" value="Winged helix' DNA-binding domain"/>
    <property type="match status" value="1"/>
</dbReference>
<gene>
    <name evidence="6" type="ORF">CYR75_15845</name>
</gene>
<dbReference type="PANTHER" id="PTHR30537">
    <property type="entry name" value="HTH-TYPE TRANSCRIPTIONAL REGULATOR"/>
    <property type="match status" value="1"/>
</dbReference>
<reference evidence="6 7" key="1">
    <citation type="submission" date="2017-12" db="EMBL/GenBank/DDBJ databases">
        <title>Genomic analysis of Paracoccus sp. CBA4604.</title>
        <authorList>
            <person name="Roh S.W."/>
            <person name="Kim J.Y."/>
            <person name="Kim J.S."/>
        </authorList>
    </citation>
    <scope>NUCLEOTIDE SEQUENCE [LARGE SCALE GENOMIC DNA]</scope>
    <source>
        <strain evidence="6 7">CBA4604</strain>
        <plasmid evidence="7">pcba4604-02</plasmid>
    </source>
</reference>